<feature type="compositionally biased region" description="Low complexity" evidence="6">
    <location>
        <begin position="652"/>
        <end position="681"/>
    </location>
</feature>
<dbReference type="InterPro" id="IPR037312">
    <property type="entry name" value="PKC-like_HR1"/>
</dbReference>
<dbReference type="InterPro" id="IPR035892">
    <property type="entry name" value="C2_domain_sf"/>
</dbReference>
<evidence type="ECO:0000313" key="9">
    <source>
        <dbReference type="EMBL" id="CEO48675.1"/>
    </source>
</evidence>
<dbReference type="InterPro" id="IPR036274">
    <property type="entry name" value="HR1_rpt_sf"/>
</dbReference>
<proteinExistence type="predicted"/>
<dbReference type="FunFam" id="3.30.60.20:FF:000014">
    <property type="entry name" value="Protein kinase C"/>
    <property type="match status" value="1"/>
</dbReference>
<dbReference type="GO" id="GO:0009272">
    <property type="term" value="P:fungal-type cell wall biogenesis"/>
    <property type="evidence" value="ECO:0007669"/>
    <property type="project" value="InterPro"/>
</dbReference>
<feature type="compositionally biased region" description="Polar residues" evidence="6">
    <location>
        <begin position="708"/>
        <end position="722"/>
    </location>
</feature>
<dbReference type="PANTHER" id="PTHR22968:SF14">
    <property type="entry name" value="PROTEIN KINASE C"/>
    <property type="match status" value="1"/>
</dbReference>
<sequence>MNDEEAIQNIHKKIEREKALINAANAMRAQTNNEAVRSRLDSQMRDGRRNLQFFEEKLRDIQMRQVNANMANASLDSDGPLPPPKDGQDDGGYGTQQYSQIGQHGDAMPPRHPYAPPGPNQGIPKARPNFSKLDLIKYDNPYLGPRIQLMLSQIQFKLNVEEQYLKGVEKMVQLYGMEGDRKSKADAAARRVESKQKILLLKQALKRYEELHIDTDMTDNQDDESINAPNLRKPLSGQLAVRITAIKDVDHATTGRFARGPETFVTIKVEDTVMARTRASRTDRWEAEYHTIEVDKANEIELTVYDKPGEHPLPIGLLWVRISDIIEEMRRKRIEAEMNSSGWVSADRMGNAQGGGSQFPMSPSHGSFGPGSPAGAGAQGGFGGGPGPQPQVNTGPIDGWFNLEPAGQIQLEMTFIKSNSDRRPVDLGLGRKGAVRQRKEEVHEMFGHKFVQHQFYNIMRCALCGDFLKYSAGMQCEDCKYTCHTKCYTSVVTKCISKSNAETDPDEEKINHRIPHRFQPYSNMTANWCCHCGYILPFGKKNCRKCSECGLTAHAQCVHLVPDFCGMSMAVANQILEGIRTQKQRQGKVSSLSDKTLRPSKGSPTATAHSPTPSYSGSTIAPSHASSEAAEAAKATYGGPGQGQRPPGPDRSSTSSSATAAAAASAAMSGPAQSQPPRQQTYPPPGQGYGQPQDPYAQAGYGAQPQQRKYNPQDYANVNQGYGTPPPAQMQQPVQPQQPQQPPMQPQQQHPQAAYQAPVPPSHQAQAPEIVQPQGAGGGAAMQEEFRGFSYTGDFD</sequence>
<feature type="compositionally biased region" description="Low complexity" evidence="6">
    <location>
        <begin position="746"/>
        <end position="757"/>
    </location>
</feature>
<feature type="compositionally biased region" description="Pro residues" evidence="6">
    <location>
        <begin position="110"/>
        <end position="119"/>
    </location>
</feature>
<protein>
    <submittedName>
        <fullName evidence="9">Uncharacterized protein</fullName>
    </submittedName>
</protein>
<dbReference type="PANTHER" id="PTHR22968">
    <property type="entry name" value="PROTEIN KINASE C, MU"/>
    <property type="match status" value="1"/>
</dbReference>
<dbReference type="SUPFAM" id="SSF57889">
    <property type="entry name" value="Cysteine-rich domain"/>
    <property type="match status" value="2"/>
</dbReference>
<dbReference type="SMART" id="SM00109">
    <property type="entry name" value="C1"/>
    <property type="match status" value="2"/>
</dbReference>
<dbReference type="InterPro" id="IPR046349">
    <property type="entry name" value="C1-like_sf"/>
</dbReference>
<feature type="domain" description="Phorbol-ester/DAG-type" evidence="7">
    <location>
        <begin position="447"/>
        <end position="495"/>
    </location>
</feature>
<dbReference type="CDD" id="cd20823">
    <property type="entry name" value="C1_ScPKC1-like_rpt2"/>
    <property type="match status" value="1"/>
</dbReference>
<dbReference type="Gene3D" id="3.30.60.20">
    <property type="match status" value="2"/>
</dbReference>
<dbReference type="FunFam" id="3.30.60.20:FF:000034">
    <property type="entry name" value="Protein kinase C"/>
    <property type="match status" value="1"/>
</dbReference>
<dbReference type="GO" id="GO:0005829">
    <property type="term" value="C:cytosol"/>
    <property type="evidence" value="ECO:0007669"/>
    <property type="project" value="TreeGrafter"/>
</dbReference>
<feature type="region of interest" description="Disordered" evidence="6">
    <location>
        <begin position="72"/>
        <end position="127"/>
    </location>
</feature>
<dbReference type="GO" id="GO:0007200">
    <property type="term" value="P:phospholipase C-activating G protein-coupled receptor signaling pathway"/>
    <property type="evidence" value="ECO:0007669"/>
    <property type="project" value="TreeGrafter"/>
</dbReference>
<feature type="domain" description="Phorbol-ester/DAG-type" evidence="7">
    <location>
        <begin position="515"/>
        <end position="565"/>
    </location>
</feature>
<dbReference type="SUPFAM" id="SSF49562">
    <property type="entry name" value="C2 domain (Calcium/lipid-binding domain, CaLB)"/>
    <property type="match status" value="1"/>
</dbReference>
<dbReference type="InterPro" id="IPR002219">
    <property type="entry name" value="PKC_DAG/PE"/>
</dbReference>
<organism evidence="9">
    <name type="scientific">Bionectria ochroleuca</name>
    <name type="common">Gliocladium roseum</name>
    <dbReference type="NCBI Taxonomy" id="29856"/>
    <lineage>
        <taxon>Eukaryota</taxon>
        <taxon>Fungi</taxon>
        <taxon>Dikarya</taxon>
        <taxon>Ascomycota</taxon>
        <taxon>Pezizomycotina</taxon>
        <taxon>Sordariomycetes</taxon>
        <taxon>Hypocreomycetidae</taxon>
        <taxon>Hypocreales</taxon>
        <taxon>Bionectriaceae</taxon>
        <taxon>Clonostachys</taxon>
    </lineage>
</organism>
<dbReference type="CDD" id="cd08689">
    <property type="entry name" value="C2_fungal_Pkc1p"/>
    <property type="match status" value="1"/>
</dbReference>
<feature type="domain" description="REM-1" evidence="8">
    <location>
        <begin position="137"/>
        <end position="214"/>
    </location>
</feature>
<evidence type="ECO:0000256" key="6">
    <source>
        <dbReference type="SAM" id="MobiDB-lite"/>
    </source>
</evidence>
<keyword evidence="2" id="KW-0677">Repeat</keyword>
<feature type="compositionally biased region" description="Low complexity" evidence="6">
    <location>
        <begin position="729"/>
        <end position="738"/>
    </location>
</feature>
<dbReference type="GO" id="GO:0035556">
    <property type="term" value="P:intracellular signal transduction"/>
    <property type="evidence" value="ECO:0007669"/>
    <property type="project" value="TreeGrafter"/>
</dbReference>
<feature type="coiled-coil region" evidence="5">
    <location>
        <begin position="14"/>
        <end position="64"/>
    </location>
</feature>
<dbReference type="Pfam" id="PF02185">
    <property type="entry name" value="HR1"/>
    <property type="match status" value="2"/>
</dbReference>
<keyword evidence="1" id="KW-0479">Metal-binding</keyword>
<evidence type="ECO:0000256" key="5">
    <source>
        <dbReference type="SAM" id="Coils"/>
    </source>
</evidence>
<dbReference type="InterPro" id="IPR037778">
    <property type="entry name" value="C2_fungal_PKC"/>
</dbReference>
<evidence type="ECO:0000259" key="8">
    <source>
        <dbReference type="PROSITE" id="PS51860"/>
    </source>
</evidence>
<feature type="compositionally biased region" description="Gly residues" evidence="6">
    <location>
        <begin position="368"/>
        <end position="386"/>
    </location>
</feature>
<dbReference type="InterPro" id="IPR011072">
    <property type="entry name" value="HR1_rho-bd"/>
</dbReference>
<dbReference type="AlphaFoldDB" id="A0A0B7K194"/>
<feature type="compositionally biased region" description="Low complexity" evidence="6">
    <location>
        <begin position="621"/>
        <end position="635"/>
    </location>
</feature>
<dbReference type="SUPFAM" id="SSF46585">
    <property type="entry name" value="HR1 repeat"/>
    <property type="match status" value="1"/>
</dbReference>
<evidence type="ECO:0000256" key="3">
    <source>
        <dbReference type="ARBA" id="ARBA00022833"/>
    </source>
</evidence>
<evidence type="ECO:0000259" key="7">
    <source>
        <dbReference type="PROSITE" id="PS50081"/>
    </source>
</evidence>
<dbReference type="EMBL" id="CDPU01000011">
    <property type="protein sequence ID" value="CEO48675.1"/>
    <property type="molecule type" value="Genomic_DNA"/>
</dbReference>
<dbReference type="Pfam" id="PF00130">
    <property type="entry name" value="C1_1"/>
    <property type="match status" value="2"/>
</dbReference>
<feature type="region of interest" description="Disordered" evidence="6">
    <location>
        <begin position="581"/>
        <end position="796"/>
    </location>
</feature>
<dbReference type="PROSITE" id="PS50081">
    <property type="entry name" value="ZF_DAG_PE_2"/>
    <property type="match status" value="2"/>
</dbReference>
<dbReference type="CDD" id="cd11620">
    <property type="entry name" value="HR1_PKC-like_2_fungi"/>
    <property type="match status" value="1"/>
</dbReference>
<evidence type="ECO:0000256" key="2">
    <source>
        <dbReference type="ARBA" id="ARBA00022737"/>
    </source>
</evidence>
<dbReference type="SMART" id="SM00239">
    <property type="entry name" value="C2"/>
    <property type="match status" value="1"/>
</dbReference>
<feature type="region of interest" description="Disordered" evidence="6">
    <location>
        <begin position="345"/>
        <end position="397"/>
    </location>
</feature>
<dbReference type="GO" id="GO:0016020">
    <property type="term" value="C:membrane"/>
    <property type="evidence" value="ECO:0007669"/>
    <property type="project" value="UniProtKB-SubCell"/>
</dbReference>
<evidence type="ECO:0000256" key="1">
    <source>
        <dbReference type="ARBA" id="ARBA00022723"/>
    </source>
</evidence>
<dbReference type="CDD" id="cd20822">
    <property type="entry name" value="C1_ScPKC1-like_rpt1"/>
    <property type="match status" value="1"/>
</dbReference>
<dbReference type="InterPro" id="IPR000008">
    <property type="entry name" value="C2_dom"/>
</dbReference>
<accession>A0A0B7K194</accession>
<dbReference type="PROSITE" id="PS00479">
    <property type="entry name" value="ZF_DAG_PE_1"/>
    <property type="match status" value="1"/>
</dbReference>
<feature type="compositionally biased region" description="Low complexity" evidence="6">
    <location>
        <begin position="690"/>
        <end position="707"/>
    </location>
</feature>
<dbReference type="Gene3D" id="1.10.287.160">
    <property type="entry name" value="HR1 repeat"/>
    <property type="match status" value="1"/>
</dbReference>
<name>A0A0B7K194_BIOOC</name>
<evidence type="ECO:0000256" key="4">
    <source>
        <dbReference type="PROSITE-ProRule" id="PRU01207"/>
    </source>
</evidence>
<feature type="domain" description="REM-1" evidence="8">
    <location>
        <begin position="1"/>
        <end position="67"/>
    </location>
</feature>
<keyword evidence="3" id="KW-0862">Zinc</keyword>
<feature type="compositionally biased region" description="Polar residues" evidence="6">
    <location>
        <begin position="602"/>
        <end position="620"/>
    </location>
</feature>
<dbReference type="PROSITE" id="PS51860">
    <property type="entry name" value="REM_1"/>
    <property type="match status" value="2"/>
</dbReference>
<reference evidence="9" key="1">
    <citation type="submission" date="2015-01" db="EMBL/GenBank/DDBJ databases">
        <authorList>
            <person name="Durling Mikael"/>
        </authorList>
    </citation>
    <scope>NUCLEOTIDE SEQUENCE</scope>
</reference>
<dbReference type="SMART" id="SM00742">
    <property type="entry name" value="Hr1"/>
    <property type="match status" value="2"/>
</dbReference>
<gene>
    <name evidence="9" type="ORF">BN869_000004732_1</name>
</gene>
<dbReference type="GO" id="GO:0008270">
    <property type="term" value="F:zinc ion binding"/>
    <property type="evidence" value="ECO:0007669"/>
    <property type="project" value="UniProtKB-KW"/>
</dbReference>
<keyword evidence="4 5" id="KW-0175">Coiled coil</keyword>
<dbReference type="GO" id="GO:0004697">
    <property type="term" value="F:diacylglycerol-dependent serine/threonine kinase activity"/>
    <property type="evidence" value="ECO:0007669"/>
    <property type="project" value="InterPro"/>
</dbReference>